<gene>
    <name evidence="2" type="ORF">AMTR_s00057p00182580</name>
</gene>
<dbReference type="AlphaFoldDB" id="U5D3C7"/>
<dbReference type="InterPro" id="IPR001810">
    <property type="entry name" value="F-box_dom"/>
</dbReference>
<dbReference type="eggNOG" id="ENOG502S0QF">
    <property type="taxonomic scope" value="Eukaryota"/>
</dbReference>
<accession>U5D3C7</accession>
<name>U5D3C7_AMBTC</name>
<reference evidence="3" key="1">
    <citation type="journal article" date="2013" name="Science">
        <title>The Amborella genome and the evolution of flowering plants.</title>
        <authorList>
            <consortium name="Amborella Genome Project"/>
        </authorList>
    </citation>
    <scope>NUCLEOTIDE SEQUENCE [LARGE SCALE GENOMIC DNA]</scope>
</reference>
<evidence type="ECO:0000313" key="2">
    <source>
        <dbReference type="EMBL" id="ERN16929.1"/>
    </source>
</evidence>
<dbReference type="SUPFAM" id="SSF81383">
    <property type="entry name" value="F-box domain"/>
    <property type="match status" value="1"/>
</dbReference>
<evidence type="ECO:0000259" key="1">
    <source>
        <dbReference type="PROSITE" id="PS50181"/>
    </source>
</evidence>
<organism evidence="2 3">
    <name type="scientific">Amborella trichopoda</name>
    <dbReference type="NCBI Taxonomy" id="13333"/>
    <lineage>
        <taxon>Eukaryota</taxon>
        <taxon>Viridiplantae</taxon>
        <taxon>Streptophyta</taxon>
        <taxon>Embryophyta</taxon>
        <taxon>Tracheophyta</taxon>
        <taxon>Spermatophyta</taxon>
        <taxon>Magnoliopsida</taxon>
        <taxon>Amborellales</taxon>
        <taxon>Amborellaceae</taxon>
        <taxon>Amborella</taxon>
    </lineage>
</organism>
<protein>
    <recommendedName>
        <fullName evidence="1">F-box domain-containing protein</fullName>
    </recommendedName>
</protein>
<dbReference type="PANTHER" id="PTHR16008:SF4">
    <property type="entry name" value="F-BOX ONLY PROTEIN 4"/>
    <property type="match status" value="1"/>
</dbReference>
<dbReference type="Gene3D" id="1.20.1280.50">
    <property type="match status" value="1"/>
</dbReference>
<dbReference type="GO" id="GO:0000209">
    <property type="term" value="P:protein polyubiquitination"/>
    <property type="evidence" value="ECO:0000318"/>
    <property type="project" value="GO_Central"/>
</dbReference>
<dbReference type="InterPro" id="IPR039588">
    <property type="entry name" value="FBXO4"/>
</dbReference>
<dbReference type="Proteomes" id="UP000017836">
    <property type="component" value="Unassembled WGS sequence"/>
</dbReference>
<dbReference type="EMBL" id="KI392405">
    <property type="protein sequence ID" value="ERN16929.1"/>
    <property type="molecule type" value="Genomic_DNA"/>
</dbReference>
<dbReference type="SMART" id="SM00256">
    <property type="entry name" value="FBOX"/>
    <property type="match status" value="1"/>
</dbReference>
<dbReference type="Gramene" id="ERN16929">
    <property type="protein sequence ID" value="ERN16929"/>
    <property type="gene ID" value="AMTR_s00057p00182580"/>
</dbReference>
<dbReference type="Pfam" id="PF12937">
    <property type="entry name" value="F-box-like"/>
    <property type="match status" value="1"/>
</dbReference>
<keyword evidence="3" id="KW-1185">Reference proteome</keyword>
<evidence type="ECO:0000313" key="3">
    <source>
        <dbReference type="Proteomes" id="UP000017836"/>
    </source>
</evidence>
<dbReference type="PROSITE" id="PS50181">
    <property type="entry name" value="FBOX"/>
    <property type="match status" value="1"/>
</dbReference>
<dbReference type="OMA" id="WRSACDA"/>
<dbReference type="GO" id="GO:0031146">
    <property type="term" value="P:SCF-dependent proteasomal ubiquitin-dependent protein catabolic process"/>
    <property type="evidence" value="ECO:0000318"/>
    <property type="project" value="GO_Central"/>
</dbReference>
<dbReference type="PANTHER" id="PTHR16008">
    <property type="entry name" value="F-BOX ONLY PROTEIN 4"/>
    <property type="match status" value="1"/>
</dbReference>
<proteinExistence type="predicted"/>
<dbReference type="InterPro" id="IPR036047">
    <property type="entry name" value="F-box-like_dom_sf"/>
</dbReference>
<dbReference type="GO" id="GO:0019005">
    <property type="term" value="C:SCF ubiquitin ligase complex"/>
    <property type="evidence" value="ECO:0000318"/>
    <property type="project" value="GO_Central"/>
</dbReference>
<dbReference type="HOGENOM" id="CLU_095882_0_0_1"/>
<sequence>MAMDMVSKSANSRRDINCNFLPMDIALHIASLLQISDLCSLGSSCRFWRNLCASDCMWHALLRERWSVVMEEENNNAEIHRNDVWRSIYIKRHKEMACRAVSVIEFVKQRSQYESLEIGDYLGASEMLFTLGFGFKDVQLILLTTKHSVLLNLIGLHYLLFRLNIEPERITRALCGCRVSERQVCIRWWKLGQWSHGFRRCDEMHVRRSSLGELFKPEKSEILSMLYRGVIHEVLRVQISADFGTSAWARRDMHSQR</sequence>
<feature type="domain" description="F-box" evidence="1">
    <location>
        <begin position="15"/>
        <end position="61"/>
    </location>
</feature>